<protein>
    <submittedName>
        <fullName evidence="2">Uncharacterized protein</fullName>
    </submittedName>
</protein>
<keyword evidence="1" id="KW-1133">Transmembrane helix</keyword>
<sequence length="170" mass="19403">MTLVLTNLVSKSTGKTITHCVLIIILLATSSTSYSIAPARRLDTSKPISSKIVIFISPTLEEIRKMKAETKDLDGFYTIADDTNYYNYKAMEFLDKHNFPYKLTDNKKINFMVNNKVIEMDYSKSEQAWFVLIYNGKDKPTKTYAIDIDEHEALLKQLTEPTSTPTPLPH</sequence>
<keyword evidence="1" id="KW-0472">Membrane</keyword>
<evidence type="ECO:0000313" key="2">
    <source>
        <dbReference type="EMBL" id="VAW66161.1"/>
    </source>
</evidence>
<gene>
    <name evidence="2" type="ORF">MNBD_GAMMA11-2554</name>
</gene>
<accession>A0A3B0XEQ1</accession>
<feature type="transmembrane region" description="Helical" evidence="1">
    <location>
        <begin position="16"/>
        <end position="37"/>
    </location>
</feature>
<name>A0A3B0XEQ1_9ZZZZ</name>
<dbReference type="AlphaFoldDB" id="A0A3B0XEQ1"/>
<proteinExistence type="predicted"/>
<evidence type="ECO:0000256" key="1">
    <source>
        <dbReference type="SAM" id="Phobius"/>
    </source>
</evidence>
<reference evidence="2" key="1">
    <citation type="submission" date="2018-06" db="EMBL/GenBank/DDBJ databases">
        <authorList>
            <person name="Zhirakovskaya E."/>
        </authorList>
    </citation>
    <scope>NUCLEOTIDE SEQUENCE</scope>
</reference>
<keyword evidence="1" id="KW-0812">Transmembrane</keyword>
<dbReference type="EMBL" id="UOFG01000264">
    <property type="protein sequence ID" value="VAW66161.1"/>
    <property type="molecule type" value="Genomic_DNA"/>
</dbReference>
<organism evidence="2">
    <name type="scientific">hydrothermal vent metagenome</name>
    <dbReference type="NCBI Taxonomy" id="652676"/>
    <lineage>
        <taxon>unclassified sequences</taxon>
        <taxon>metagenomes</taxon>
        <taxon>ecological metagenomes</taxon>
    </lineage>
</organism>